<evidence type="ECO:0000313" key="2">
    <source>
        <dbReference type="EMBL" id="GKU86855.1"/>
    </source>
</evidence>
<name>A0AAV5HJB9_9ROSI</name>
<dbReference type="CDD" id="cd06222">
    <property type="entry name" value="RNase_H_like"/>
    <property type="match status" value="1"/>
</dbReference>
<dbReference type="InterPro" id="IPR044730">
    <property type="entry name" value="RNase_H-like_dom_plant"/>
</dbReference>
<protein>
    <recommendedName>
        <fullName evidence="1">RNase H type-1 domain-containing protein</fullName>
    </recommendedName>
</protein>
<comment type="caution">
    <text evidence="2">The sequence shown here is derived from an EMBL/GenBank/DDBJ whole genome shotgun (WGS) entry which is preliminary data.</text>
</comment>
<sequence>MSGSSQPSMARVLTNSTRMARGLTNDDSCPCCQHGREEIVSEIVKAREDYGGNGLAIIFGNIEQGLPWDLAFVAICWFIWLARNKAMFEGDREWIVAKEAMLRFHLVEARYILNRNPPIGTLRYDELLVRWEKPPPGYVKINVDGIARGTSRASATSSVCGDSNGDWCFGFTQQLGMGITIRVDLYASWKGVQLAWEKGYKKVIIEADSLLAKQKLEQHGGATNLLLVLCRGCIELLNRNSDCELRHVFREANSCVDVMASSFYHLEPGLHFFEEPSDGVRTTLREDLLGMCKPRASRLFST</sequence>
<proteinExistence type="predicted"/>
<organism evidence="2 3">
    <name type="scientific">Rubroshorea leprosula</name>
    <dbReference type="NCBI Taxonomy" id="152421"/>
    <lineage>
        <taxon>Eukaryota</taxon>
        <taxon>Viridiplantae</taxon>
        <taxon>Streptophyta</taxon>
        <taxon>Embryophyta</taxon>
        <taxon>Tracheophyta</taxon>
        <taxon>Spermatophyta</taxon>
        <taxon>Magnoliopsida</taxon>
        <taxon>eudicotyledons</taxon>
        <taxon>Gunneridae</taxon>
        <taxon>Pentapetalae</taxon>
        <taxon>rosids</taxon>
        <taxon>malvids</taxon>
        <taxon>Malvales</taxon>
        <taxon>Dipterocarpaceae</taxon>
        <taxon>Rubroshorea</taxon>
    </lineage>
</organism>
<gene>
    <name evidence="2" type="ORF">SLEP1_g1329</name>
</gene>
<dbReference type="Proteomes" id="UP001054252">
    <property type="component" value="Unassembled WGS sequence"/>
</dbReference>
<dbReference type="InterPro" id="IPR036397">
    <property type="entry name" value="RNaseH_sf"/>
</dbReference>
<dbReference type="GO" id="GO:0004523">
    <property type="term" value="F:RNA-DNA hybrid ribonuclease activity"/>
    <property type="evidence" value="ECO:0007669"/>
    <property type="project" value="InterPro"/>
</dbReference>
<dbReference type="InterPro" id="IPR002156">
    <property type="entry name" value="RNaseH_domain"/>
</dbReference>
<dbReference type="EMBL" id="BPVZ01000001">
    <property type="protein sequence ID" value="GKU86855.1"/>
    <property type="molecule type" value="Genomic_DNA"/>
</dbReference>
<dbReference type="AlphaFoldDB" id="A0AAV5HJB9"/>
<feature type="domain" description="RNase H type-1" evidence="1">
    <location>
        <begin position="142"/>
        <end position="261"/>
    </location>
</feature>
<dbReference type="PANTHER" id="PTHR47723:SF19">
    <property type="entry name" value="POLYNUCLEOTIDYL TRANSFERASE, RIBONUCLEASE H-LIKE SUPERFAMILY PROTEIN"/>
    <property type="match status" value="1"/>
</dbReference>
<dbReference type="InterPro" id="IPR053151">
    <property type="entry name" value="RNase_H-like"/>
</dbReference>
<reference evidence="2 3" key="1">
    <citation type="journal article" date="2021" name="Commun. Biol.">
        <title>The genome of Shorea leprosula (Dipterocarpaceae) highlights the ecological relevance of drought in aseasonal tropical rainforests.</title>
        <authorList>
            <person name="Ng K.K.S."/>
            <person name="Kobayashi M.J."/>
            <person name="Fawcett J.A."/>
            <person name="Hatakeyama M."/>
            <person name="Paape T."/>
            <person name="Ng C.H."/>
            <person name="Ang C.C."/>
            <person name="Tnah L.H."/>
            <person name="Lee C.T."/>
            <person name="Nishiyama T."/>
            <person name="Sese J."/>
            <person name="O'Brien M.J."/>
            <person name="Copetti D."/>
            <person name="Mohd Noor M.I."/>
            <person name="Ong R.C."/>
            <person name="Putra M."/>
            <person name="Sireger I.Z."/>
            <person name="Indrioko S."/>
            <person name="Kosugi Y."/>
            <person name="Izuno A."/>
            <person name="Isagi Y."/>
            <person name="Lee S.L."/>
            <person name="Shimizu K.K."/>
        </authorList>
    </citation>
    <scope>NUCLEOTIDE SEQUENCE [LARGE SCALE GENOMIC DNA]</scope>
    <source>
        <strain evidence="2">214</strain>
    </source>
</reference>
<dbReference type="SUPFAM" id="SSF53098">
    <property type="entry name" value="Ribonuclease H-like"/>
    <property type="match status" value="1"/>
</dbReference>
<evidence type="ECO:0000259" key="1">
    <source>
        <dbReference type="Pfam" id="PF13456"/>
    </source>
</evidence>
<dbReference type="Gene3D" id="3.30.420.10">
    <property type="entry name" value="Ribonuclease H-like superfamily/Ribonuclease H"/>
    <property type="match status" value="1"/>
</dbReference>
<keyword evidence="3" id="KW-1185">Reference proteome</keyword>
<dbReference type="GO" id="GO:0003676">
    <property type="term" value="F:nucleic acid binding"/>
    <property type="evidence" value="ECO:0007669"/>
    <property type="project" value="InterPro"/>
</dbReference>
<dbReference type="Pfam" id="PF13456">
    <property type="entry name" value="RVT_3"/>
    <property type="match status" value="1"/>
</dbReference>
<evidence type="ECO:0000313" key="3">
    <source>
        <dbReference type="Proteomes" id="UP001054252"/>
    </source>
</evidence>
<dbReference type="PANTHER" id="PTHR47723">
    <property type="entry name" value="OS05G0353850 PROTEIN"/>
    <property type="match status" value="1"/>
</dbReference>
<dbReference type="InterPro" id="IPR012337">
    <property type="entry name" value="RNaseH-like_sf"/>
</dbReference>
<accession>A0AAV5HJB9</accession>